<dbReference type="AlphaFoldDB" id="A0A8S0V855"/>
<dbReference type="Pfam" id="PF23559">
    <property type="entry name" value="WHD_DRP"/>
    <property type="match status" value="1"/>
</dbReference>
<dbReference type="PANTHER" id="PTHR23155">
    <property type="entry name" value="DISEASE RESISTANCE PROTEIN RP"/>
    <property type="match status" value="1"/>
</dbReference>
<keyword evidence="3" id="KW-0963">Cytoplasm</keyword>
<accession>A0A8S0V855</accession>
<gene>
    <name evidence="11" type="ORF">OLEA9_A120646</name>
</gene>
<dbReference type="PRINTS" id="PR00364">
    <property type="entry name" value="DISEASERSIST"/>
</dbReference>
<protein>
    <submittedName>
        <fullName evidence="11">Late blight resistance protein homolog R1B-16</fullName>
    </submittedName>
</protein>
<dbReference type="Gramene" id="OE9A120646T1">
    <property type="protein sequence ID" value="OE9A120646C1"/>
    <property type="gene ID" value="OE9A120646"/>
</dbReference>
<dbReference type="Gene3D" id="3.40.50.300">
    <property type="entry name" value="P-loop containing nucleotide triphosphate hydrolases"/>
    <property type="match status" value="1"/>
</dbReference>
<keyword evidence="7" id="KW-0611">Plant defense</keyword>
<dbReference type="InterPro" id="IPR058922">
    <property type="entry name" value="WHD_DRP"/>
</dbReference>
<dbReference type="GO" id="GO:0051607">
    <property type="term" value="P:defense response to virus"/>
    <property type="evidence" value="ECO:0007669"/>
    <property type="project" value="UniProtKB-ARBA"/>
</dbReference>
<name>A0A8S0V855_OLEEU</name>
<keyword evidence="6" id="KW-0547">Nucleotide-binding</keyword>
<dbReference type="Pfam" id="PF00931">
    <property type="entry name" value="NB-ARC"/>
    <property type="match status" value="1"/>
</dbReference>
<evidence type="ECO:0000259" key="10">
    <source>
        <dbReference type="Pfam" id="PF23559"/>
    </source>
</evidence>
<dbReference type="GO" id="GO:0043531">
    <property type="term" value="F:ADP binding"/>
    <property type="evidence" value="ECO:0007669"/>
    <property type="project" value="InterPro"/>
</dbReference>
<dbReference type="InterPro" id="IPR042197">
    <property type="entry name" value="Apaf_helical"/>
</dbReference>
<comment type="caution">
    <text evidence="11">The sequence shown here is derived from an EMBL/GenBank/DDBJ whole genome shotgun (WGS) entry which is preliminary data.</text>
</comment>
<dbReference type="OrthoDB" id="1283970at2759"/>
<dbReference type="FunFam" id="1.10.10.10:FF:000322">
    <property type="entry name" value="Probable disease resistance protein At1g63360"/>
    <property type="match status" value="1"/>
</dbReference>
<comment type="subcellular location">
    <subcellularLocation>
        <location evidence="1">Cytoplasm</location>
    </subcellularLocation>
</comment>
<keyword evidence="4" id="KW-0433">Leucine-rich repeat</keyword>
<dbReference type="InterPro" id="IPR044974">
    <property type="entry name" value="Disease_R_plants"/>
</dbReference>
<evidence type="ECO:0000256" key="2">
    <source>
        <dbReference type="ARBA" id="ARBA00008894"/>
    </source>
</evidence>
<keyword evidence="8" id="KW-0067">ATP-binding</keyword>
<dbReference type="InterPro" id="IPR027417">
    <property type="entry name" value="P-loop_NTPase"/>
</dbReference>
<feature type="domain" description="NB-ARC" evidence="9">
    <location>
        <begin position="9"/>
        <end position="177"/>
    </location>
</feature>
<dbReference type="EMBL" id="CACTIH010009219">
    <property type="protein sequence ID" value="CAA3027774.1"/>
    <property type="molecule type" value="Genomic_DNA"/>
</dbReference>
<dbReference type="Gene3D" id="1.10.10.10">
    <property type="entry name" value="Winged helix-like DNA-binding domain superfamily/Winged helix DNA-binding domain"/>
    <property type="match status" value="1"/>
</dbReference>
<comment type="similarity">
    <text evidence="2">Belongs to the disease resistance NB-LRR family.</text>
</comment>
<dbReference type="GO" id="GO:0005737">
    <property type="term" value="C:cytoplasm"/>
    <property type="evidence" value="ECO:0007669"/>
    <property type="project" value="UniProtKB-SubCell"/>
</dbReference>
<reference evidence="11 12" key="1">
    <citation type="submission" date="2019-12" db="EMBL/GenBank/DDBJ databases">
        <authorList>
            <person name="Alioto T."/>
            <person name="Alioto T."/>
            <person name="Gomez Garrido J."/>
        </authorList>
    </citation>
    <scope>NUCLEOTIDE SEQUENCE [LARGE SCALE GENOMIC DNA]</scope>
</reference>
<dbReference type="PANTHER" id="PTHR23155:SF1152">
    <property type="entry name" value="AAA+ ATPASE DOMAIN-CONTAINING PROTEIN"/>
    <property type="match status" value="1"/>
</dbReference>
<evidence type="ECO:0000256" key="7">
    <source>
        <dbReference type="ARBA" id="ARBA00022821"/>
    </source>
</evidence>
<keyword evidence="5" id="KW-0677">Repeat</keyword>
<feature type="domain" description="Disease resistance protein winged helix" evidence="10">
    <location>
        <begin position="262"/>
        <end position="331"/>
    </location>
</feature>
<evidence type="ECO:0000313" key="12">
    <source>
        <dbReference type="Proteomes" id="UP000594638"/>
    </source>
</evidence>
<organism evidence="11 12">
    <name type="scientific">Olea europaea subsp. europaea</name>
    <dbReference type="NCBI Taxonomy" id="158383"/>
    <lineage>
        <taxon>Eukaryota</taxon>
        <taxon>Viridiplantae</taxon>
        <taxon>Streptophyta</taxon>
        <taxon>Embryophyta</taxon>
        <taxon>Tracheophyta</taxon>
        <taxon>Spermatophyta</taxon>
        <taxon>Magnoliopsida</taxon>
        <taxon>eudicotyledons</taxon>
        <taxon>Gunneridae</taxon>
        <taxon>Pentapetalae</taxon>
        <taxon>asterids</taxon>
        <taxon>lamiids</taxon>
        <taxon>Lamiales</taxon>
        <taxon>Oleaceae</taxon>
        <taxon>Oleeae</taxon>
        <taxon>Olea</taxon>
    </lineage>
</organism>
<dbReference type="GO" id="GO:0098542">
    <property type="term" value="P:defense response to other organism"/>
    <property type="evidence" value="ECO:0007669"/>
    <property type="project" value="TreeGrafter"/>
</dbReference>
<evidence type="ECO:0000256" key="5">
    <source>
        <dbReference type="ARBA" id="ARBA00022737"/>
    </source>
</evidence>
<dbReference type="Proteomes" id="UP000594638">
    <property type="component" value="Unassembled WGS sequence"/>
</dbReference>
<dbReference type="GO" id="GO:0005524">
    <property type="term" value="F:ATP binding"/>
    <property type="evidence" value="ECO:0007669"/>
    <property type="project" value="UniProtKB-KW"/>
</dbReference>
<sequence>MLDYIPLTNTKTQIATKLLGGSEYRQIIFIVGMPGLGKTTIAKNLYRNSNVRSHFDKLSWCVVSQTYRKRKVLIDILSSISNLDRDIILKMEDEDMALHLYQSLKGRRYLVVMDDIWDISSWHELKKYFPNDKSGSRILLTSRQKDVAKEITNDIVEPPPLSKDKSWDLLKQNVFENGHCPQELQDIGNQIAENCKGLPLLLVVIASVLSNMEKIISSWQKFATSTSPYISEKADDFLSILKLSYNHLPIHLKPCFLYLSAFEEDAEISGRKLSLLWIAEGFIEKKGQKNLEDIAEEYLTDLINKSLLQAARRRSDNGVRSCIIHDLLLEMCRKVADEEYFLFQQ</sequence>
<keyword evidence="12" id="KW-1185">Reference proteome</keyword>
<evidence type="ECO:0000256" key="3">
    <source>
        <dbReference type="ARBA" id="ARBA00022490"/>
    </source>
</evidence>
<dbReference type="InterPro" id="IPR036388">
    <property type="entry name" value="WH-like_DNA-bd_sf"/>
</dbReference>
<evidence type="ECO:0000256" key="4">
    <source>
        <dbReference type="ARBA" id="ARBA00022614"/>
    </source>
</evidence>
<dbReference type="InterPro" id="IPR002182">
    <property type="entry name" value="NB-ARC"/>
</dbReference>
<dbReference type="Gene3D" id="1.10.8.430">
    <property type="entry name" value="Helical domain of apoptotic protease-activating factors"/>
    <property type="match status" value="1"/>
</dbReference>
<dbReference type="SUPFAM" id="SSF52540">
    <property type="entry name" value="P-loop containing nucleoside triphosphate hydrolases"/>
    <property type="match status" value="1"/>
</dbReference>
<evidence type="ECO:0000313" key="11">
    <source>
        <dbReference type="EMBL" id="CAA3027774.1"/>
    </source>
</evidence>
<evidence type="ECO:0000259" key="9">
    <source>
        <dbReference type="Pfam" id="PF00931"/>
    </source>
</evidence>
<evidence type="ECO:0000256" key="6">
    <source>
        <dbReference type="ARBA" id="ARBA00022741"/>
    </source>
</evidence>
<evidence type="ECO:0000256" key="8">
    <source>
        <dbReference type="ARBA" id="ARBA00022840"/>
    </source>
</evidence>
<evidence type="ECO:0000256" key="1">
    <source>
        <dbReference type="ARBA" id="ARBA00004496"/>
    </source>
</evidence>
<proteinExistence type="inferred from homology"/>
<dbReference type="FunFam" id="3.40.50.300:FF:001091">
    <property type="entry name" value="Probable disease resistance protein At1g61300"/>
    <property type="match status" value="1"/>
</dbReference>